<dbReference type="Pfam" id="PF00528">
    <property type="entry name" value="BPD_transp_1"/>
    <property type="match status" value="1"/>
</dbReference>
<keyword evidence="5 7" id="KW-1133">Transmembrane helix</keyword>
<keyword evidence="3" id="KW-1003">Cell membrane</keyword>
<gene>
    <name evidence="9" type="ORF">SM116_16385</name>
</gene>
<keyword evidence="6 7" id="KW-0472">Membrane</keyword>
<evidence type="ECO:0000313" key="9">
    <source>
        <dbReference type="EMBL" id="WPR89320.1"/>
    </source>
</evidence>
<dbReference type="PROSITE" id="PS50928">
    <property type="entry name" value="ABC_TM1"/>
    <property type="match status" value="1"/>
</dbReference>
<dbReference type="RefSeq" id="WP_320942036.1">
    <property type="nucleotide sequence ID" value="NZ_BAABEU010000001.1"/>
</dbReference>
<sequence>MSITLARSSGRKRQSRRLWLVYTLLIAGAVLMIFPFIWEILTSFKTLSVAASVPPQVLPLPPTTRAYDKVLNTIPFWHLLGNSVLLTVIRTIGQVALCTMAGYGFARFTFPGKNILFIGFLAILMVPGQLFILPQYEIIQHLGMLNTIFGIALPGLFSVFGTFLLRQFFQSLPIDMEEAARLDGANEWQIFWHVMLPLAKPGIIALIVLTSLWSWNDFLWPLVVASDENSMPLSVGLTLLTDLRLKDDPLLMAGALLASLPMIVVFLVLQRQFIKGIAFSGVKG</sequence>
<keyword evidence="2 7" id="KW-0813">Transport</keyword>
<dbReference type="CDD" id="cd06261">
    <property type="entry name" value="TM_PBP2"/>
    <property type="match status" value="1"/>
</dbReference>
<feature type="transmembrane region" description="Helical" evidence="7">
    <location>
        <begin position="84"/>
        <end position="103"/>
    </location>
</feature>
<dbReference type="EMBL" id="CP139368">
    <property type="protein sequence ID" value="WPR89320.1"/>
    <property type="molecule type" value="Genomic_DNA"/>
</dbReference>
<evidence type="ECO:0000256" key="2">
    <source>
        <dbReference type="ARBA" id="ARBA00022448"/>
    </source>
</evidence>
<keyword evidence="10" id="KW-1185">Reference proteome</keyword>
<evidence type="ECO:0000256" key="3">
    <source>
        <dbReference type="ARBA" id="ARBA00022475"/>
    </source>
</evidence>
<feature type="transmembrane region" description="Helical" evidence="7">
    <location>
        <begin position="148"/>
        <end position="169"/>
    </location>
</feature>
<feature type="transmembrane region" description="Helical" evidence="7">
    <location>
        <begin position="20"/>
        <end position="38"/>
    </location>
</feature>
<evidence type="ECO:0000256" key="7">
    <source>
        <dbReference type="RuleBase" id="RU363032"/>
    </source>
</evidence>
<reference evidence="9 10" key="1">
    <citation type="submission" date="2023-11" db="EMBL/GenBank/DDBJ databases">
        <title>Genome sequence of Microbacterium rhizosphaerae KACC 19337.</title>
        <authorList>
            <person name="Choi H."/>
            <person name="Kim S."/>
            <person name="Kim Y."/>
            <person name="Kwon S.-W."/>
            <person name="Heo J."/>
        </authorList>
    </citation>
    <scope>NUCLEOTIDE SEQUENCE [LARGE SCALE GENOMIC DNA]</scope>
    <source>
        <strain evidence="9 10">KACC 19337</strain>
    </source>
</reference>
<evidence type="ECO:0000256" key="5">
    <source>
        <dbReference type="ARBA" id="ARBA00022989"/>
    </source>
</evidence>
<dbReference type="InterPro" id="IPR035906">
    <property type="entry name" value="MetI-like_sf"/>
</dbReference>
<dbReference type="PANTHER" id="PTHR43744">
    <property type="entry name" value="ABC TRANSPORTER PERMEASE PROTEIN MG189-RELATED-RELATED"/>
    <property type="match status" value="1"/>
</dbReference>
<evidence type="ECO:0000256" key="6">
    <source>
        <dbReference type="ARBA" id="ARBA00023136"/>
    </source>
</evidence>
<dbReference type="SUPFAM" id="SSF161098">
    <property type="entry name" value="MetI-like"/>
    <property type="match status" value="1"/>
</dbReference>
<feature type="transmembrane region" description="Helical" evidence="7">
    <location>
        <begin position="250"/>
        <end position="269"/>
    </location>
</feature>
<organism evidence="9 10">
    <name type="scientific">Microbacterium rhizosphaerae</name>
    <dbReference type="NCBI Taxonomy" id="1678237"/>
    <lineage>
        <taxon>Bacteria</taxon>
        <taxon>Bacillati</taxon>
        <taxon>Actinomycetota</taxon>
        <taxon>Actinomycetes</taxon>
        <taxon>Micrococcales</taxon>
        <taxon>Microbacteriaceae</taxon>
        <taxon>Microbacterium</taxon>
    </lineage>
</organism>
<proteinExistence type="inferred from homology"/>
<feature type="domain" description="ABC transmembrane type-1" evidence="8">
    <location>
        <begin position="80"/>
        <end position="269"/>
    </location>
</feature>
<evidence type="ECO:0000256" key="1">
    <source>
        <dbReference type="ARBA" id="ARBA00004651"/>
    </source>
</evidence>
<protein>
    <submittedName>
        <fullName evidence="9">Carbohydrate ABC transporter permease</fullName>
    </submittedName>
</protein>
<keyword evidence="4 7" id="KW-0812">Transmembrane</keyword>
<comment type="similarity">
    <text evidence="7">Belongs to the binding-protein-dependent transport system permease family.</text>
</comment>
<dbReference type="InterPro" id="IPR000515">
    <property type="entry name" value="MetI-like"/>
</dbReference>
<dbReference type="PANTHER" id="PTHR43744:SF12">
    <property type="entry name" value="ABC TRANSPORTER PERMEASE PROTEIN MG189-RELATED"/>
    <property type="match status" value="1"/>
</dbReference>
<feature type="transmembrane region" description="Helical" evidence="7">
    <location>
        <begin position="115"/>
        <end position="136"/>
    </location>
</feature>
<feature type="transmembrane region" description="Helical" evidence="7">
    <location>
        <begin position="190"/>
        <end position="213"/>
    </location>
</feature>
<name>A0ABZ0SKH0_9MICO</name>
<dbReference type="Proteomes" id="UP001323798">
    <property type="component" value="Chromosome"/>
</dbReference>
<dbReference type="Gene3D" id="1.10.3720.10">
    <property type="entry name" value="MetI-like"/>
    <property type="match status" value="1"/>
</dbReference>
<accession>A0ABZ0SKH0</accession>
<evidence type="ECO:0000313" key="10">
    <source>
        <dbReference type="Proteomes" id="UP001323798"/>
    </source>
</evidence>
<evidence type="ECO:0000259" key="8">
    <source>
        <dbReference type="PROSITE" id="PS50928"/>
    </source>
</evidence>
<evidence type="ECO:0000256" key="4">
    <source>
        <dbReference type="ARBA" id="ARBA00022692"/>
    </source>
</evidence>
<comment type="subcellular location">
    <subcellularLocation>
        <location evidence="1 7">Cell membrane</location>
        <topology evidence="1 7">Multi-pass membrane protein</topology>
    </subcellularLocation>
</comment>